<feature type="transmembrane region" description="Helical" evidence="1">
    <location>
        <begin position="12"/>
        <end position="35"/>
    </location>
</feature>
<keyword evidence="1" id="KW-1133">Transmembrane helix</keyword>
<keyword evidence="2" id="KW-0808">Transferase</keyword>
<reference evidence="2 3" key="1">
    <citation type="submission" date="2018-11" db="EMBL/GenBank/DDBJ databases">
        <title>Photobacterium sp. BEI247 sp. nov., a marine bacterium isolated from Yongle Blue Hole in the South China Sea.</title>
        <authorList>
            <person name="Wang X."/>
        </authorList>
    </citation>
    <scope>NUCLEOTIDE SEQUENCE [LARGE SCALE GENOMIC DNA]</scope>
    <source>
        <strain evidence="3">BEI247</strain>
    </source>
</reference>
<dbReference type="GO" id="GO:0016740">
    <property type="term" value="F:transferase activity"/>
    <property type="evidence" value="ECO:0007669"/>
    <property type="project" value="UniProtKB-KW"/>
</dbReference>
<keyword evidence="1" id="KW-0812">Transmembrane</keyword>
<gene>
    <name evidence="2" type="ORF">EDI28_25115</name>
</gene>
<dbReference type="RefSeq" id="WP_128786568.1">
    <property type="nucleotide sequence ID" value="NZ_JAKJSG010000057.1"/>
</dbReference>
<evidence type="ECO:0000256" key="1">
    <source>
        <dbReference type="SAM" id="Phobius"/>
    </source>
</evidence>
<sequence>MKASKLYFRDLLGLTLVVSAILVMLGGIFGVLAVLNYFSHEEALASTYIHESLPLFIFLIPSYLLGKYINRPTWVSEVEEYQLEAAKKASN</sequence>
<dbReference type="Proteomes" id="UP000287563">
    <property type="component" value="Unassembled WGS sequence"/>
</dbReference>
<comment type="caution">
    <text evidence="2">The sequence shown here is derived from an EMBL/GenBank/DDBJ whole genome shotgun (WGS) entry which is preliminary data.</text>
</comment>
<protein>
    <submittedName>
        <fullName evidence="2">D-fructose-6-phosphate amidotransferase</fullName>
    </submittedName>
</protein>
<dbReference type="EMBL" id="RJLM01000025">
    <property type="protein sequence ID" value="RWX52822.1"/>
    <property type="molecule type" value="Genomic_DNA"/>
</dbReference>
<proteinExistence type="predicted"/>
<keyword evidence="1" id="KW-0472">Membrane</keyword>
<name>A0A3S3QLJ0_9GAMM</name>
<evidence type="ECO:0000313" key="2">
    <source>
        <dbReference type="EMBL" id="RWX52822.1"/>
    </source>
</evidence>
<organism evidence="2 3">
    <name type="scientific">Photobacterium chitinilyticum</name>
    <dbReference type="NCBI Taxonomy" id="2485123"/>
    <lineage>
        <taxon>Bacteria</taxon>
        <taxon>Pseudomonadati</taxon>
        <taxon>Pseudomonadota</taxon>
        <taxon>Gammaproteobacteria</taxon>
        <taxon>Vibrionales</taxon>
        <taxon>Vibrionaceae</taxon>
        <taxon>Photobacterium</taxon>
    </lineage>
</organism>
<feature type="transmembrane region" description="Helical" evidence="1">
    <location>
        <begin position="47"/>
        <end position="66"/>
    </location>
</feature>
<dbReference type="AlphaFoldDB" id="A0A3S3QLJ0"/>
<keyword evidence="3" id="KW-1185">Reference proteome</keyword>
<dbReference type="OrthoDB" id="5828728at2"/>
<accession>A0A3S3QLJ0</accession>
<evidence type="ECO:0000313" key="3">
    <source>
        <dbReference type="Proteomes" id="UP000287563"/>
    </source>
</evidence>